<gene>
    <name evidence="1" type="ORF">N4T19_10675</name>
</gene>
<evidence type="ECO:0000313" key="1">
    <source>
        <dbReference type="EMBL" id="UXC20532.1"/>
    </source>
</evidence>
<proteinExistence type="predicted"/>
<sequence length="173" mass="18673">MALILGLAACLGACVTRPKPQYNYAGAADDPVFFLESDFGIDTGFTAQINPVRNANLCKSRQGVAYMQSMDSYYRDSSLKGPWKIVAPAGQPVVISGGWFQYATTSTNTTFGTKSISPGRGCSAENKLVVGERGKQYRVHLRKSPDGSGCTMDITNLDGSVVEAEAYPRCRIR</sequence>
<reference evidence="1" key="1">
    <citation type="submission" date="2022-09" db="EMBL/GenBank/DDBJ databases">
        <title>Bacterial diversity in gut of crayfish and pufferfish.</title>
        <authorList>
            <person name="Huang Y."/>
        </authorList>
    </citation>
    <scope>NUCLEOTIDE SEQUENCE</scope>
    <source>
        <strain evidence="1">PR12</strain>
    </source>
</reference>
<dbReference type="EMBL" id="CP104377">
    <property type="protein sequence ID" value="UXC20532.1"/>
    <property type="molecule type" value="Genomic_DNA"/>
</dbReference>
<accession>A0ABY6A2M2</accession>
<evidence type="ECO:0008006" key="3">
    <source>
        <dbReference type="Google" id="ProtNLM"/>
    </source>
</evidence>
<name>A0ABY6A2M2_9BURK</name>
<evidence type="ECO:0000313" key="2">
    <source>
        <dbReference type="Proteomes" id="UP001058290"/>
    </source>
</evidence>
<organism evidence="1 2">
    <name type="scientific">Comamonas squillarum</name>
    <dbReference type="NCBI Taxonomy" id="2977320"/>
    <lineage>
        <taxon>Bacteria</taxon>
        <taxon>Pseudomonadati</taxon>
        <taxon>Pseudomonadota</taxon>
        <taxon>Betaproteobacteria</taxon>
        <taxon>Burkholderiales</taxon>
        <taxon>Comamonadaceae</taxon>
        <taxon>Comamonas</taxon>
    </lineage>
</organism>
<dbReference type="RefSeq" id="WP_182343184.1">
    <property type="nucleotide sequence ID" value="NZ_CP104377.1"/>
</dbReference>
<protein>
    <recommendedName>
        <fullName evidence="3">Lipoprotein</fullName>
    </recommendedName>
</protein>
<dbReference type="Proteomes" id="UP001058290">
    <property type="component" value="Chromosome"/>
</dbReference>
<keyword evidence="2" id="KW-1185">Reference proteome</keyword>